<dbReference type="CDD" id="cd18186">
    <property type="entry name" value="BTB_POZ_ZBTB_KLHL-like"/>
    <property type="match status" value="1"/>
</dbReference>
<sequence>MRGDVALRGLCDLTLHVGPRSFAVHRAVLAAASPVFRAMFVGPMVEAGAAAVRLHGVHPASMAVALEFIYTAAAALGGVADALRALGAARMYHLGTLEAWVEAYLVGRLGPANAGRLWGWQRSTPWGACVLPQRRTCGPTLGR</sequence>
<dbReference type="Pfam" id="PF00651">
    <property type="entry name" value="BTB"/>
    <property type="match status" value="1"/>
</dbReference>
<feature type="domain" description="BTB" evidence="1">
    <location>
        <begin position="11"/>
        <end position="78"/>
    </location>
</feature>
<reference evidence="2 3" key="1">
    <citation type="submission" date="2017-03" db="EMBL/GenBank/DDBJ databases">
        <title>WGS assembly of Porphyra umbilicalis.</title>
        <authorList>
            <person name="Brawley S.H."/>
            <person name="Blouin N.A."/>
            <person name="Ficko-Blean E."/>
            <person name="Wheeler G.L."/>
            <person name="Lohr M."/>
            <person name="Goodson H.V."/>
            <person name="Jenkins J.W."/>
            <person name="Blaby-Haas C.E."/>
            <person name="Helliwell K.E."/>
            <person name="Chan C."/>
            <person name="Marriage T."/>
            <person name="Bhattacharya D."/>
            <person name="Klein A.S."/>
            <person name="Badis Y."/>
            <person name="Brodie J."/>
            <person name="Cao Y."/>
            <person name="Collen J."/>
            <person name="Dittami S.M."/>
            <person name="Gachon C.M."/>
            <person name="Green B.R."/>
            <person name="Karpowicz S."/>
            <person name="Kim J.W."/>
            <person name="Kudahl U."/>
            <person name="Lin S."/>
            <person name="Michel G."/>
            <person name="Mittag M."/>
            <person name="Olson B.J."/>
            <person name="Pangilinan J."/>
            <person name="Peng Y."/>
            <person name="Qiu H."/>
            <person name="Shu S."/>
            <person name="Singer J.T."/>
            <person name="Smith A.G."/>
            <person name="Sprecher B.N."/>
            <person name="Wagner V."/>
            <person name="Wang W."/>
            <person name="Wang Z.-Y."/>
            <person name="Yan J."/>
            <person name="Yarish C."/>
            <person name="Zoeuner-Riek S."/>
            <person name="Zhuang Y."/>
            <person name="Zou Y."/>
            <person name="Lindquist E.A."/>
            <person name="Grimwood J."/>
            <person name="Barry K."/>
            <person name="Rokhsar D.S."/>
            <person name="Schmutz J."/>
            <person name="Stiller J.W."/>
            <person name="Grossman A.R."/>
            <person name="Prochnik S.E."/>
        </authorList>
    </citation>
    <scope>NUCLEOTIDE SEQUENCE [LARGE SCALE GENOMIC DNA]</scope>
    <source>
        <strain evidence="2">4086291</strain>
    </source>
</reference>
<name>A0A1X6NZ86_PORUM</name>
<dbReference type="PANTHER" id="PTHR24413">
    <property type="entry name" value="SPECKLE-TYPE POZ PROTEIN"/>
    <property type="match status" value="1"/>
</dbReference>
<evidence type="ECO:0000259" key="1">
    <source>
        <dbReference type="PROSITE" id="PS50097"/>
    </source>
</evidence>
<dbReference type="InterPro" id="IPR011333">
    <property type="entry name" value="SKP1/BTB/POZ_sf"/>
</dbReference>
<accession>A0A1X6NZ86</accession>
<evidence type="ECO:0000313" key="3">
    <source>
        <dbReference type="Proteomes" id="UP000218209"/>
    </source>
</evidence>
<protein>
    <recommendedName>
        <fullName evidence="1">BTB domain-containing protein</fullName>
    </recommendedName>
</protein>
<dbReference type="Gene3D" id="3.30.710.10">
    <property type="entry name" value="Potassium Channel Kv1.1, Chain A"/>
    <property type="match status" value="1"/>
</dbReference>
<proteinExistence type="predicted"/>
<dbReference type="AlphaFoldDB" id="A0A1X6NZ86"/>
<dbReference type="EMBL" id="KV918972">
    <property type="protein sequence ID" value="OSX73914.1"/>
    <property type="molecule type" value="Genomic_DNA"/>
</dbReference>
<organism evidence="2 3">
    <name type="scientific">Porphyra umbilicalis</name>
    <name type="common">Purple laver</name>
    <name type="synonym">Red alga</name>
    <dbReference type="NCBI Taxonomy" id="2786"/>
    <lineage>
        <taxon>Eukaryota</taxon>
        <taxon>Rhodophyta</taxon>
        <taxon>Bangiophyceae</taxon>
        <taxon>Bangiales</taxon>
        <taxon>Bangiaceae</taxon>
        <taxon>Porphyra</taxon>
    </lineage>
</organism>
<dbReference type="SMART" id="SM00225">
    <property type="entry name" value="BTB"/>
    <property type="match status" value="1"/>
</dbReference>
<dbReference type="PROSITE" id="PS50097">
    <property type="entry name" value="BTB"/>
    <property type="match status" value="1"/>
</dbReference>
<evidence type="ECO:0000313" key="2">
    <source>
        <dbReference type="EMBL" id="OSX73914.1"/>
    </source>
</evidence>
<dbReference type="OrthoDB" id="6425912at2759"/>
<dbReference type="Proteomes" id="UP000218209">
    <property type="component" value="Unassembled WGS sequence"/>
</dbReference>
<dbReference type="InterPro" id="IPR000210">
    <property type="entry name" value="BTB/POZ_dom"/>
</dbReference>
<gene>
    <name evidence="2" type="ORF">BU14_0319s0002</name>
</gene>
<keyword evidence="3" id="KW-1185">Reference proteome</keyword>
<dbReference type="SUPFAM" id="SSF54695">
    <property type="entry name" value="POZ domain"/>
    <property type="match status" value="1"/>
</dbReference>